<evidence type="ECO:0000313" key="2">
    <source>
        <dbReference type="Proteomes" id="UP000639338"/>
    </source>
</evidence>
<dbReference type="Proteomes" id="UP000639338">
    <property type="component" value="Unassembled WGS sequence"/>
</dbReference>
<evidence type="ECO:0000313" key="1">
    <source>
        <dbReference type="EMBL" id="KAF7988245.1"/>
    </source>
</evidence>
<reference evidence="1 2" key="1">
    <citation type="submission" date="2020-08" db="EMBL/GenBank/DDBJ databases">
        <title>Aphidius gifuensis genome sequencing and assembly.</title>
        <authorList>
            <person name="Du Z."/>
        </authorList>
    </citation>
    <scope>NUCLEOTIDE SEQUENCE [LARGE SCALE GENOMIC DNA]</scope>
    <source>
        <strain evidence="1">YNYX2018</strain>
        <tissue evidence="1">Adults</tissue>
    </source>
</reference>
<dbReference type="PANTHER" id="PTHR47890:SF1">
    <property type="entry name" value="LD24308P"/>
    <property type="match status" value="1"/>
</dbReference>
<accession>A0A834XJU2</accession>
<dbReference type="PANTHER" id="PTHR47890">
    <property type="entry name" value="LD24308P"/>
    <property type="match status" value="1"/>
</dbReference>
<organism evidence="1 2">
    <name type="scientific">Aphidius gifuensis</name>
    <name type="common">Parasitoid wasp</name>
    <dbReference type="NCBI Taxonomy" id="684658"/>
    <lineage>
        <taxon>Eukaryota</taxon>
        <taxon>Metazoa</taxon>
        <taxon>Ecdysozoa</taxon>
        <taxon>Arthropoda</taxon>
        <taxon>Hexapoda</taxon>
        <taxon>Insecta</taxon>
        <taxon>Pterygota</taxon>
        <taxon>Neoptera</taxon>
        <taxon>Endopterygota</taxon>
        <taxon>Hymenoptera</taxon>
        <taxon>Apocrita</taxon>
        <taxon>Ichneumonoidea</taxon>
        <taxon>Braconidae</taxon>
        <taxon>Aphidiinae</taxon>
        <taxon>Aphidius</taxon>
    </lineage>
</organism>
<name>A0A834XJU2_APHGI</name>
<keyword evidence="2" id="KW-1185">Reference proteome</keyword>
<dbReference type="InterPro" id="IPR032062">
    <property type="entry name" value="DUF4803"/>
</dbReference>
<dbReference type="Pfam" id="PF16061">
    <property type="entry name" value="DUF4803"/>
    <property type="match status" value="1"/>
</dbReference>
<protein>
    <submittedName>
        <fullName evidence="1">Uncharacterized protein</fullName>
    </submittedName>
</protein>
<proteinExistence type="predicted"/>
<dbReference type="AlphaFoldDB" id="A0A834XJU2"/>
<gene>
    <name evidence="1" type="ORF">HCN44_007777</name>
</gene>
<comment type="caution">
    <text evidence="1">The sequence shown here is derived from an EMBL/GenBank/DDBJ whole genome shotgun (WGS) entry which is preliminary data.</text>
</comment>
<sequence length="388" mass="44463">MESDLLDNITESIKSVNKKKLCGIQGSPQETIYNFYIIFLSLELLAITKKINGNAIYKIIEPDNGFEEELTDSIAQSKERIKEYSTKFLSILEQLPKNYRNCDPFDKDKHKRDVTYTEMSGLYQRIDDESSNSLAVNTVSLLPSLSNVTENRVVVGARIIVQNNILHLQVSDAKIDKNYKIAKDEPNHWIKIEDIHIDVKESRLNNNTGKLHEFEDYIAWKENSTGFNFDEILVEYGRVVIGLKFGMSNIEEEENTNRIQIEVQSMEYDYQTGQLVKDSEKWDRPNSEHPIFLETGTKVSTTTNEKTIVDSNTNQWGHLKVSYDRSDAGQTTVPLFDAQTIESIDKSPSGGIGFHHRSSNDEYSGFFALTGYSIDYYQFLKETNNNLN</sequence>
<dbReference type="EMBL" id="JACMRX010000006">
    <property type="protein sequence ID" value="KAF7988245.1"/>
    <property type="molecule type" value="Genomic_DNA"/>
</dbReference>